<dbReference type="EMBL" id="CP127173">
    <property type="protein sequence ID" value="WIV60700.1"/>
    <property type="molecule type" value="Genomic_DNA"/>
</dbReference>
<dbReference type="Proteomes" id="UP001227101">
    <property type="component" value="Chromosome"/>
</dbReference>
<evidence type="ECO:0000313" key="3">
    <source>
        <dbReference type="Proteomes" id="UP001227101"/>
    </source>
</evidence>
<dbReference type="RefSeq" id="WP_285458309.1">
    <property type="nucleotide sequence ID" value="NZ_CP127173.1"/>
</dbReference>
<evidence type="ECO:0000256" key="1">
    <source>
        <dbReference type="SAM" id="MobiDB-lite"/>
    </source>
</evidence>
<evidence type="ECO:0000313" key="2">
    <source>
        <dbReference type="EMBL" id="WIV60700.1"/>
    </source>
</evidence>
<organism evidence="2 3">
    <name type="scientific">Amycolatopsis nalaikhensis</name>
    <dbReference type="NCBI Taxonomy" id="715472"/>
    <lineage>
        <taxon>Bacteria</taxon>
        <taxon>Bacillati</taxon>
        <taxon>Actinomycetota</taxon>
        <taxon>Actinomycetes</taxon>
        <taxon>Pseudonocardiales</taxon>
        <taxon>Pseudonocardiaceae</taxon>
        <taxon>Amycolatopsis</taxon>
    </lineage>
</organism>
<accession>A0ABY8XZC9</accession>
<name>A0ABY8XZC9_9PSEU</name>
<feature type="region of interest" description="Disordered" evidence="1">
    <location>
        <begin position="89"/>
        <end position="109"/>
    </location>
</feature>
<gene>
    <name evidence="2" type="ORF">QP939_19840</name>
</gene>
<sequence>MDEVLNSTLRTAVLTRLDYLDSLARDADEPSKAVLADTVISRLTAAWRELLAAHEPDHRGRCRACATRWALRRAECSVWRTAHRHLVTDPVRQSATRGGSAGRHQLRSA</sequence>
<proteinExistence type="predicted"/>
<protein>
    <submittedName>
        <fullName evidence="2">Uncharacterized protein</fullName>
    </submittedName>
</protein>
<keyword evidence="3" id="KW-1185">Reference proteome</keyword>
<reference evidence="2 3" key="1">
    <citation type="submission" date="2023-06" db="EMBL/GenBank/DDBJ databases">
        <authorList>
            <person name="Oyuntsetseg B."/>
            <person name="Kim S.B."/>
        </authorList>
    </citation>
    <scope>NUCLEOTIDE SEQUENCE [LARGE SCALE GENOMIC DNA]</scope>
    <source>
        <strain evidence="2 3">2-2</strain>
    </source>
</reference>